<evidence type="ECO:0000313" key="2">
    <source>
        <dbReference type="Proteomes" id="UP001635817"/>
    </source>
</evidence>
<gene>
    <name evidence="1" type="ORF">ACK4CP_09690</name>
</gene>
<accession>A0ABW9LUM1</accession>
<dbReference type="Proteomes" id="UP001635817">
    <property type="component" value="Unassembled WGS sequence"/>
</dbReference>
<dbReference type="RefSeq" id="WP_409549449.1">
    <property type="nucleotide sequence ID" value="NZ_JBKBDE010000002.1"/>
</dbReference>
<name>A0ABW9LUM1_9MYCO</name>
<proteinExistence type="predicted"/>
<reference evidence="1 2" key="1">
    <citation type="submission" date="2024-12" db="EMBL/GenBank/DDBJ databases">
        <title>The coexistence of Mycolicibacterium septicum and Mycolicibacterium nivoides in clinical samples.</title>
        <authorList>
            <person name="Wang C."/>
            <person name="Feng Y."/>
            <person name="Zong Z."/>
        </authorList>
    </citation>
    <scope>NUCLEOTIDE SEQUENCE [LARGE SCALE GENOMIC DNA]</scope>
    <source>
        <strain evidence="1 2">120310</strain>
    </source>
</reference>
<protein>
    <recommendedName>
        <fullName evidence="3">Phage gp6-like head-tail connector protein</fullName>
    </recommendedName>
</protein>
<comment type="caution">
    <text evidence="1">The sequence shown here is derived from an EMBL/GenBank/DDBJ whole genome shotgun (WGS) entry which is preliminary data.</text>
</comment>
<dbReference type="EMBL" id="JBKBDE010000002">
    <property type="protein sequence ID" value="MFN6550663.1"/>
    <property type="molecule type" value="Genomic_DNA"/>
</dbReference>
<dbReference type="Gene3D" id="1.10.3230.30">
    <property type="entry name" value="Phage gp6-like head-tail connector protein"/>
    <property type="match status" value="1"/>
</dbReference>
<evidence type="ECO:0008006" key="3">
    <source>
        <dbReference type="Google" id="ProtNLM"/>
    </source>
</evidence>
<evidence type="ECO:0000313" key="1">
    <source>
        <dbReference type="EMBL" id="MFN6550663.1"/>
    </source>
</evidence>
<keyword evidence="2" id="KW-1185">Reference proteome</keyword>
<sequence>MTWAPAYCEADELAGWLGIDEDPELALAIEAASRAIDQACGRQFGVVDEPEPRFYEPQWHRNHWYLDVDDLMTDESLAIETVDISGAVVNTLSGVLTPRNAAPVGKPWRRIELAPGSPVRGDFVRVTAKWGWTNVPGAIILATKIQAGRWYARRENVGGPLTLHEVDDVRYGWAAGQNTDLDSDVLASIAPYRKLWVAV</sequence>
<organism evidence="1 2">
    <name type="scientific">Mycolicibacterium septicum</name>
    <dbReference type="NCBI Taxonomy" id="98668"/>
    <lineage>
        <taxon>Bacteria</taxon>
        <taxon>Bacillati</taxon>
        <taxon>Actinomycetota</taxon>
        <taxon>Actinomycetes</taxon>
        <taxon>Mycobacteriales</taxon>
        <taxon>Mycobacteriaceae</taxon>
        <taxon>Mycolicibacterium</taxon>
    </lineage>
</organism>